<dbReference type="SUPFAM" id="SSF52799">
    <property type="entry name" value="(Phosphotyrosine protein) phosphatases II"/>
    <property type="match status" value="1"/>
</dbReference>
<name>A0A6N9YKK9_9ACTN</name>
<dbReference type="PANTHER" id="PTHR31126">
    <property type="entry name" value="TYROSINE-PROTEIN PHOSPHATASE"/>
    <property type="match status" value="1"/>
</dbReference>
<organism evidence="3 4">
    <name type="scientific">Phytoactinopolyspora alkaliphila</name>
    <dbReference type="NCBI Taxonomy" id="1783498"/>
    <lineage>
        <taxon>Bacteria</taxon>
        <taxon>Bacillati</taxon>
        <taxon>Actinomycetota</taxon>
        <taxon>Actinomycetes</taxon>
        <taxon>Jiangellales</taxon>
        <taxon>Jiangellaceae</taxon>
        <taxon>Phytoactinopolyspora</taxon>
    </lineage>
</organism>
<dbReference type="AlphaFoldDB" id="A0A6N9YKK9"/>
<evidence type="ECO:0000313" key="3">
    <source>
        <dbReference type="EMBL" id="NED95408.1"/>
    </source>
</evidence>
<dbReference type="PROSITE" id="PS50056">
    <property type="entry name" value="TYR_PHOSPHATASE_2"/>
    <property type="match status" value="1"/>
</dbReference>
<evidence type="ECO:0000256" key="1">
    <source>
        <dbReference type="ARBA" id="ARBA00009580"/>
    </source>
</evidence>
<dbReference type="InterPro" id="IPR029021">
    <property type="entry name" value="Prot-tyrosine_phosphatase-like"/>
</dbReference>
<dbReference type="InterPro" id="IPR000387">
    <property type="entry name" value="Tyr_Pase_dom"/>
</dbReference>
<reference evidence="3 4" key="1">
    <citation type="submission" date="2020-02" db="EMBL/GenBank/DDBJ databases">
        <authorList>
            <person name="Li X.-J."/>
            <person name="Feng X.-M."/>
        </authorList>
    </citation>
    <scope>NUCLEOTIDE SEQUENCE [LARGE SCALE GENOMIC DNA]</scope>
    <source>
        <strain evidence="3 4">CGMCC 4.7225</strain>
    </source>
</reference>
<dbReference type="GO" id="GO:0004721">
    <property type="term" value="F:phosphoprotein phosphatase activity"/>
    <property type="evidence" value="ECO:0007669"/>
    <property type="project" value="InterPro"/>
</dbReference>
<evidence type="ECO:0000259" key="2">
    <source>
        <dbReference type="PROSITE" id="PS50056"/>
    </source>
</evidence>
<comment type="caution">
    <text evidence="3">The sequence shown here is derived from an EMBL/GenBank/DDBJ whole genome shotgun (WGS) entry which is preliminary data.</text>
</comment>
<dbReference type="Proteomes" id="UP000469185">
    <property type="component" value="Unassembled WGS sequence"/>
</dbReference>
<comment type="similarity">
    <text evidence="1">Belongs to the protein-tyrosine phosphatase family.</text>
</comment>
<keyword evidence="4" id="KW-1185">Reference proteome</keyword>
<dbReference type="RefSeq" id="WP_163818143.1">
    <property type="nucleotide sequence ID" value="NZ_JAAGOB010000004.1"/>
</dbReference>
<dbReference type="Gene3D" id="3.90.190.10">
    <property type="entry name" value="Protein tyrosine phosphatase superfamily"/>
    <property type="match status" value="1"/>
</dbReference>
<evidence type="ECO:0000313" key="4">
    <source>
        <dbReference type="Proteomes" id="UP000469185"/>
    </source>
</evidence>
<gene>
    <name evidence="3" type="ORF">G1H11_08780</name>
</gene>
<dbReference type="Pfam" id="PF13350">
    <property type="entry name" value="Y_phosphatase3"/>
    <property type="match status" value="1"/>
</dbReference>
<protein>
    <submittedName>
        <fullName evidence="3">Tyrosine-protein phosphatase</fullName>
    </submittedName>
</protein>
<feature type="domain" description="Tyrosine specific protein phosphatases" evidence="2">
    <location>
        <begin position="136"/>
        <end position="201"/>
    </location>
</feature>
<dbReference type="EMBL" id="JAAGOB010000004">
    <property type="protein sequence ID" value="NED95408.1"/>
    <property type="molecule type" value="Genomic_DNA"/>
</dbReference>
<proteinExistence type="inferred from homology"/>
<dbReference type="InterPro" id="IPR026893">
    <property type="entry name" value="Tyr/Ser_Pase_IphP-type"/>
</dbReference>
<accession>A0A6N9YKK9</accession>
<dbReference type="PANTHER" id="PTHR31126:SF1">
    <property type="entry name" value="TYROSINE SPECIFIC PROTEIN PHOSPHATASES DOMAIN-CONTAINING PROTEIN"/>
    <property type="match status" value="1"/>
</dbReference>
<sequence length="261" mass="28267">MNSDVRWIDLVGAVNVRDLGGLPTHDGATTAFGRILRADNLQDLTDDDISHLVGTLGLRDVVDLRSGAEIMLEGPGPLTRIPDVTIHHFSMLAEAGNDAGVDSEVVLPWAQQDGDQRSAWLPPGEFYLLTLKERPESVLGALRVMASSDGAALAHCAAGKDRTGVLVALTLTAVGVPRDAIVEDYALTNTRIEKIIERLRSTPTYADDLDSRPMTSHFALPEAMDSFLDLAEKEFGGLMDWLEGHGWTAEDTDALRARLLT</sequence>